<accession>A0AA43P4P2</accession>
<dbReference type="Proteomes" id="UP001161916">
    <property type="component" value="Unassembled WGS sequence"/>
</dbReference>
<dbReference type="EMBL" id="JAOPMH010000001">
    <property type="protein sequence ID" value="MDH7889081.1"/>
    <property type="molecule type" value="Genomic_DNA"/>
</dbReference>
<organism evidence="1 2">
    <name type="scientific">Bifidobacterium catenulatum subsp. kashiwanohense</name>
    <dbReference type="NCBI Taxonomy" id="630129"/>
    <lineage>
        <taxon>Bacteria</taxon>
        <taxon>Bacillati</taxon>
        <taxon>Actinomycetota</taxon>
        <taxon>Actinomycetes</taxon>
        <taxon>Bifidobacteriales</taxon>
        <taxon>Bifidobacteriaceae</taxon>
        <taxon>Bifidobacterium</taxon>
    </lineage>
</organism>
<reference evidence="1" key="2">
    <citation type="journal article" date="2023" name="Gut Microbes">
        <title>Characterization of Bifidobacterium kashiwanohense that utilizes both milk- and plant-derived oligosaccharides.</title>
        <authorList>
            <person name="Orihara K."/>
            <person name="Yahagi K."/>
            <person name="Saito Y."/>
            <person name="Watanabe Y."/>
            <person name="Sasai T."/>
            <person name="Hara T."/>
            <person name="Tsukuda N."/>
            <person name="Oki K."/>
            <person name="Fujimoto J."/>
            <person name="Matsuki T."/>
        </authorList>
    </citation>
    <scope>NUCLEOTIDE SEQUENCE</scope>
    <source>
        <strain evidence="1">YIT 13062</strain>
    </source>
</reference>
<proteinExistence type="predicted"/>
<evidence type="ECO:0000313" key="1">
    <source>
        <dbReference type="EMBL" id="MDH7889081.1"/>
    </source>
</evidence>
<protein>
    <submittedName>
        <fullName evidence="1">Uncharacterized protein</fullName>
    </submittedName>
</protein>
<dbReference type="RefSeq" id="WP_281105275.1">
    <property type="nucleotide sequence ID" value="NZ_JAOPMH010000001.1"/>
</dbReference>
<name>A0AA43P4P2_9BIFI</name>
<dbReference type="AlphaFoldDB" id="A0AA43P4P2"/>
<sequence length="273" mass="31004">MSYDIAIVRSDIPDDIAFMVACDWQDRGLEYLDMVGTSCNPTYNYARFFQAFHVRPTTDLHGRSAIVVKDMLDEALKEIGKHSINELEQKYFLDDNGKVIRWGSIPRAIQWLRDVRDYCEQNPGYKFLGRDAEIPGHGSASLGTVRIFSPEYTPPSDRQWRKLLEETAELAAVGMDWVADGTSDSRIYDRLVEEYCDVVEALGTFAIAYGITDEDIRKGMGECELRFRTGKAGGKKTVEEDKIIDGLAELSTRLRKVQTLERKAPTKLSELEK</sequence>
<comment type="caution">
    <text evidence="1">The sequence shown here is derived from an EMBL/GenBank/DDBJ whole genome shotgun (WGS) entry which is preliminary data.</text>
</comment>
<reference evidence="1" key="1">
    <citation type="submission" date="2022-09" db="EMBL/GenBank/DDBJ databases">
        <authorList>
            <person name="Orihara K."/>
        </authorList>
    </citation>
    <scope>NUCLEOTIDE SEQUENCE</scope>
    <source>
        <strain evidence="1">YIT 13062</strain>
    </source>
</reference>
<gene>
    <name evidence="1" type="ORF">OB951_00395</name>
</gene>
<evidence type="ECO:0000313" key="2">
    <source>
        <dbReference type="Proteomes" id="UP001161916"/>
    </source>
</evidence>